<reference evidence="2 3" key="1">
    <citation type="journal article" date="2024" name="J Genomics">
        <title>Draft genome sequencing and assembly of Favolaschia claudopus CIRM-BRFM 2984 isolated from oak limbs.</title>
        <authorList>
            <person name="Navarro D."/>
            <person name="Drula E."/>
            <person name="Chaduli D."/>
            <person name="Cazenave R."/>
            <person name="Ahrendt S."/>
            <person name="Wang J."/>
            <person name="Lipzen A."/>
            <person name="Daum C."/>
            <person name="Barry K."/>
            <person name="Grigoriev I.V."/>
            <person name="Favel A."/>
            <person name="Rosso M.N."/>
            <person name="Martin F."/>
        </authorList>
    </citation>
    <scope>NUCLEOTIDE SEQUENCE [LARGE SCALE GENOMIC DNA]</scope>
    <source>
        <strain evidence="2 3">CIRM-BRFM 2984</strain>
    </source>
</reference>
<organism evidence="2 3">
    <name type="scientific">Favolaschia claudopus</name>
    <dbReference type="NCBI Taxonomy" id="2862362"/>
    <lineage>
        <taxon>Eukaryota</taxon>
        <taxon>Fungi</taxon>
        <taxon>Dikarya</taxon>
        <taxon>Basidiomycota</taxon>
        <taxon>Agaricomycotina</taxon>
        <taxon>Agaricomycetes</taxon>
        <taxon>Agaricomycetidae</taxon>
        <taxon>Agaricales</taxon>
        <taxon>Marasmiineae</taxon>
        <taxon>Mycenaceae</taxon>
        <taxon>Favolaschia</taxon>
    </lineage>
</organism>
<evidence type="ECO:0000313" key="2">
    <source>
        <dbReference type="EMBL" id="KAK7042829.1"/>
    </source>
</evidence>
<name>A0AAW0CSS3_9AGAR</name>
<accession>A0AAW0CSS3</accession>
<feature type="region of interest" description="Disordered" evidence="1">
    <location>
        <begin position="62"/>
        <end position="90"/>
    </location>
</feature>
<dbReference type="EMBL" id="JAWWNJ010000013">
    <property type="protein sequence ID" value="KAK7042829.1"/>
    <property type="molecule type" value="Genomic_DNA"/>
</dbReference>
<feature type="compositionally biased region" description="Basic and acidic residues" evidence="1">
    <location>
        <begin position="62"/>
        <end position="81"/>
    </location>
</feature>
<dbReference type="AlphaFoldDB" id="A0AAW0CSS3"/>
<evidence type="ECO:0000313" key="3">
    <source>
        <dbReference type="Proteomes" id="UP001362999"/>
    </source>
</evidence>
<gene>
    <name evidence="2" type="ORF">R3P38DRAFT_2768324</name>
</gene>
<sequence length="301" mass="33506">MGSVTSATTTHSTGSVQLFSLRSAKGATSTKHHCILTDLPLHYLALKAVNSRGRYHEAQNFRTRERRVESKGTEENRDEHTCASLLSESRRPSSSRSDVLRYQRLTLHLNASTLTAAFPAHNFTPHGLNLPVAPVSQWIEVSPRGFSASKTKREAVAINEWAKRRRFVAGGVQFNWTSVQNERSTELDATRYLAFRSVCLNIKPCIVVSSDRRVESTADCITASAESNRVHRELFGKFLVQSDVDWPKFAIGFASYTQVLILGGVPPENLPHFSEGVVHKFALPLIAESRGNRHVVNRLVA</sequence>
<keyword evidence="3" id="KW-1185">Reference proteome</keyword>
<comment type="caution">
    <text evidence="2">The sequence shown here is derived from an EMBL/GenBank/DDBJ whole genome shotgun (WGS) entry which is preliminary data.</text>
</comment>
<proteinExistence type="predicted"/>
<dbReference type="Proteomes" id="UP001362999">
    <property type="component" value="Unassembled WGS sequence"/>
</dbReference>
<evidence type="ECO:0000256" key="1">
    <source>
        <dbReference type="SAM" id="MobiDB-lite"/>
    </source>
</evidence>
<protein>
    <submittedName>
        <fullName evidence="2">Uncharacterized protein</fullName>
    </submittedName>
</protein>